<keyword evidence="2" id="KW-1185">Reference proteome</keyword>
<proteinExistence type="predicted"/>
<sequence length="47" mass="5435">MTKSRVIGPPHTSTEFPRLDRGIYIGAGLTYYKDVRHVERRETSPDM</sequence>
<reference evidence="1 2" key="1">
    <citation type="submission" date="2014-06" db="EMBL/GenBank/DDBJ databases">
        <authorList>
            <person name="Urmite Genomes Urmite Genomes"/>
        </authorList>
    </citation>
    <scope>NUCLEOTIDE SEQUENCE [LARGE SCALE GENOMIC DNA]</scope>
</reference>
<evidence type="ECO:0000313" key="2">
    <source>
        <dbReference type="Proteomes" id="UP000044071"/>
    </source>
</evidence>
<dbReference type="Proteomes" id="UP000044071">
    <property type="component" value="Unassembled WGS sequence"/>
</dbReference>
<evidence type="ECO:0000313" key="1">
    <source>
        <dbReference type="EMBL" id="CDZ77368.1"/>
    </source>
</evidence>
<dbReference type="EMBL" id="CCSB01000002">
    <property type="protein sequence ID" value="CDZ77368.1"/>
    <property type="molecule type" value="Genomic_DNA"/>
</dbReference>
<name>A0A078KZZ0_9GAMM</name>
<dbReference type="AlphaFoldDB" id="A0A078KZZ0"/>
<accession>A0A078KZZ0</accession>
<gene>
    <name evidence="1" type="ORF">BN59_01651</name>
</gene>
<organism evidence="1 2">
    <name type="scientific">Legionella massiliensis</name>
    <dbReference type="NCBI Taxonomy" id="1034943"/>
    <lineage>
        <taxon>Bacteria</taxon>
        <taxon>Pseudomonadati</taxon>
        <taxon>Pseudomonadota</taxon>
        <taxon>Gammaproteobacteria</taxon>
        <taxon>Legionellales</taxon>
        <taxon>Legionellaceae</taxon>
        <taxon>Legionella</taxon>
    </lineage>
</organism>
<dbReference type="STRING" id="1034943.BN59_01651"/>
<protein>
    <submittedName>
        <fullName evidence="1">Uncharacterized protein</fullName>
    </submittedName>
</protein>